<reference evidence="4" key="1">
    <citation type="journal article" date="2019" name="Int. J. Syst. Evol. Microbiol.">
        <title>The Global Catalogue of Microorganisms (GCM) 10K type strain sequencing project: providing services to taxonomists for standard genome sequencing and annotation.</title>
        <authorList>
            <consortium name="The Broad Institute Genomics Platform"/>
            <consortium name="The Broad Institute Genome Sequencing Center for Infectious Disease"/>
            <person name="Wu L."/>
            <person name="Ma J."/>
        </authorList>
    </citation>
    <scope>NUCLEOTIDE SEQUENCE [LARGE SCALE GENOMIC DNA]</scope>
    <source>
        <strain evidence="4">JCM 17021</strain>
    </source>
</reference>
<accession>A0ABP7K1J4</accession>
<gene>
    <name evidence="3" type="ORF">GCM10022381_03270</name>
</gene>
<dbReference type="InterPro" id="IPR014710">
    <property type="entry name" value="RmlC-like_jellyroll"/>
</dbReference>
<dbReference type="EMBL" id="BAABCN010000002">
    <property type="protein sequence ID" value="GAA3862430.1"/>
    <property type="molecule type" value="Genomic_DNA"/>
</dbReference>
<evidence type="ECO:0000313" key="4">
    <source>
        <dbReference type="Proteomes" id="UP001501803"/>
    </source>
</evidence>
<evidence type="ECO:0000259" key="2">
    <source>
        <dbReference type="PROSITE" id="PS50943"/>
    </source>
</evidence>
<dbReference type="SUPFAM" id="SSF51182">
    <property type="entry name" value="RmlC-like cupins"/>
    <property type="match status" value="1"/>
</dbReference>
<sequence length="216" mass="23884">MPCLHANSTLREAHTLLLMTQEIELEAVVRQRIRGLRLARGWSLETLAARCFLSPSTLSRIETGHRRIALDQLVLIARALDTTLDQLVEPIDDADVVIRPQPEHSPGLTTWLLSREPSLRGVTVAKMRITSERPAGAENVQVHPGREWFTVLSGTVRLQLGDRVILVGEGDAAEFSTMVPHVLGAHGGPVELLTIFDHDGERAHMHVTADKADIDR</sequence>
<dbReference type="CDD" id="cd02209">
    <property type="entry name" value="cupin_XRE_C"/>
    <property type="match status" value="1"/>
</dbReference>
<feature type="domain" description="HTH cro/C1-type" evidence="2">
    <location>
        <begin position="33"/>
        <end position="87"/>
    </location>
</feature>
<dbReference type="InterPro" id="IPR001387">
    <property type="entry name" value="Cro/C1-type_HTH"/>
</dbReference>
<dbReference type="InterPro" id="IPR013096">
    <property type="entry name" value="Cupin_2"/>
</dbReference>
<dbReference type="PANTHER" id="PTHR46797">
    <property type="entry name" value="HTH-TYPE TRANSCRIPTIONAL REGULATOR"/>
    <property type="match status" value="1"/>
</dbReference>
<dbReference type="Pfam" id="PF07883">
    <property type="entry name" value="Cupin_2"/>
    <property type="match status" value="1"/>
</dbReference>
<dbReference type="PANTHER" id="PTHR46797:SF1">
    <property type="entry name" value="METHYLPHOSPHONATE SYNTHASE"/>
    <property type="match status" value="1"/>
</dbReference>
<keyword evidence="4" id="KW-1185">Reference proteome</keyword>
<dbReference type="PROSITE" id="PS50943">
    <property type="entry name" value="HTH_CROC1"/>
    <property type="match status" value="1"/>
</dbReference>
<proteinExistence type="predicted"/>
<comment type="caution">
    <text evidence="3">The sequence shown here is derived from an EMBL/GenBank/DDBJ whole genome shotgun (WGS) entry which is preliminary data.</text>
</comment>
<dbReference type="InterPro" id="IPR010982">
    <property type="entry name" value="Lambda_DNA-bd_dom_sf"/>
</dbReference>
<keyword evidence="1" id="KW-0238">DNA-binding</keyword>
<dbReference type="Pfam" id="PF01381">
    <property type="entry name" value="HTH_3"/>
    <property type="match status" value="1"/>
</dbReference>
<protein>
    <submittedName>
        <fullName evidence="3">Helix-turn-helix transcriptional regulator</fullName>
    </submittedName>
</protein>
<dbReference type="Proteomes" id="UP001501803">
    <property type="component" value="Unassembled WGS sequence"/>
</dbReference>
<organism evidence="3 4">
    <name type="scientific">Leifsonia kafniensis</name>
    <dbReference type="NCBI Taxonomy" id="475957"/>
    <lineage>
        <taxon>Bacteria</taxon>
        <taxon>Bacillati</taxon>
        <taxon>Actinomycetota</taxon>
        <taxon>Actinomycetes</taxon>
        <taxon>Micrococcales</taxon>
        <taxon>Microbacteriaceae</taxon>
        <taxon>Leifsonia</taxon>
    </lineage>
</organism>
<dbReference type="Gene3D" id="2.60.120.10">
    <property type="entry name" value="Jelly Rolls"/>
    <property type="match status" value="1"/>
</dbReference>
<dbReference type="SUPFAM" id="SSF47413">
    <property type="entry name" value="lambda repressor-like DNA-binding domains"/>
    <property type="match status" value="1"/>
</dbReference>
<evidence type="ECO:0000313" key="3">
    <source>
        <dbReference type="EMBL" id="GAA3862430.1"/>
    </source>
</evidence>
<evidence type="ECO:0000256" key="1">
    <source>
        <dbReference type="ARBA" id="ARBA00023125"/>
    </source>
</evidence>
<dbReference type="InterPro" id="IPR050807">
    <property type="entry name" value="TransReg_Diox_bact_type"/>
</dbReference>
<name>A0ABP7K1J4_9MICO</name>
<dbReference type="InterPro" id="IPR011051">
    <property type="entry name" value="RmlC_Cupin_sf"/>
</dbReference>
<dbReference type="SMART" id="SM00530">
    <property type="entry name" value="HTH_XRE"/>
    <property type="match status" value="1"/>
</dbReference>
<dbReference type="Gene3D" id="1.10.260.40">
    <property type="entry name" value="lambda repressor-like DNA-binding domains"/>
    <property type="match status" value="1"/>
</dbReference>
<dbReference type="CDD" id="cd00093">
    <property type="entry name" value="HTH_XRE"/>
    <property type="match status" value="1"/>
</dbReference>